<dbReference type="OrthoDB" id="416253at2759"/>
<feature type="compositionally biased region" description="Gly residues" evidence="5">
    <location>
        <begin position="232"/>
        <end position="241"/>
    </location>
</feature>
<dbReference type="AlphaFoldDB" id="A0A9P5BQZ4"/>
<dbReference type="PANTHER" id="PTHR43827">
    <property type="entry name" value="2,5-DIKETO-D-GLUCONIC ACID REDUCTASE"/>
    <property type="match status" value="1"/>
</dbReference>
<evidence type="ECO:0000313" key="7">
    <source>
        <dbReference type="EMBL" id="KAF4849397.1"/>
    </source>
</evidence>
<dbReference type="InterPro" id="IPR020471">
    <property type="entry name" value="AKR"/>
</dbReference>
<dbReference type="Proteomes" id="UP000711996">
    <property type="component" value="Unassembled WGS sequence"/>
</dbReference>
<evidence type="ECO:0000256" key="4">
    <source>
        <dbReference type="PIRSR" id="PIRSR000097-3"/>
    </source>
</evidence>
<dbReference type="InterPro" id="IPR036812">
    <property type="entry name" value="NAD(P)_OxRdtase_dom_sf"/>
</dbReference>
<dbReference type="PROSITE" id="PS00062">
    <property type="entry name" value="ALDOKETO_REDUCTASE_2"/>
    <property type="match status" value="1"/>
</dbReference>
<accession>A0A9P5BQZ4</accession>
<dbReference type="PANTHER" id="PTHR43827:SF13">
    <property type="entry name" value="ALDO_KETO REDUCTASE FAMILY PROTEIN"/>
    <property type="match status" value="1"/>
</dbReference>
<evidence type="ECO:0000256" key="1">
    <source>
        <dbReference type="ARBA" id="ARBA00023002"/>
    </source>
</evidence>
<feature type="region of interest" description="Disordered" evidence="5">
    <location>
        <begin position="220"/>
        <end position="241"/>
    </location>
</feature>
<dbReference type="Pfam" id="PF00248">
    <property type="entry name" value="Aldo_ket_red"/>
    <property type="match status" value="2"/>
</dbReference>
<gene>
    <name evidence="7" type="ORF">CGCSCA2_v011846</name>
</gene>
<dbReference type="InterPro" id="IPR023210">
    <property type="entry name" value="NADP_OxRdtase_dom"/>
</dbReference>
<keyword evidence="1" id="KW-0560">Oxidoreductase</keyword>
<evidence type="ECO:0000256" key="3">
    <source>
        <dbReference type="PIRSR" id="PIRSR000097-2"/>
    </source>
</evidence>
<protein>
    <submittedName>
        <fullName evidence="7">Oxidoreductase</fullName>
    </submittedName>
</protein>
<evidence type="ECO:0000259" key="6">
    <source>
        <dbReference type="Pfam" id="PF00248"/>
    </source>
</evidence>
<evidence type="ECO:0000256" key="5">
    <source>
        <dbReference type="SAM" id="MobiDB-lite"/>
    </source>
</evidence>
<keyword evidence="8" id="KW-1185">Reference proteome</keyword>
<dbReference type="Gene3D" id="3.20.20.100">
    <property type="entry name" value="NADP-dependent oxidoreductase domain"/>
    <property type="match status" value="1"/>
</dbReference>
<name>A0A9P5BQZ4_COLSI</name>
<feature type="domain" description="NADP-dependent oxidoreductase" evidence="6">
    <location>
        <begin position="17"/>
        <end position="197"/>
    </location>
</feature>
<feature type="binding site" evidence="3">
    <location>
        <position position="114"/>
    </location>
    <ligand>
        <name>substrate</name>
    </ligand>
</feature>
<evidence type="ECO:0000313" key="8">
    <source>
        <dbReference type="Proteomes" id="UP000711996"/>
    </source>
</evidence>
<organism evidence="7 8">
    <name type="scientific">Colletotrichum siamense</name>
    <name type="common">Anthracnose fungus</name>
    <dbReference type="NCBI Taxonomy" id="690259"/>
    <lineage>
        <taxon>Eukaryota</taxon>
        <taxon>Fungi</taxon>
        <taxon>Dikarya</taxon>
        <taxon>Ascomycota</taxon>
        <taxon>Pezizomycotina</taxon>
        <taxon>Sordariomycetes</taxon>
        <taxon>Hypocreomycetidae</taxon>
        <taxon>Glomerellales</taxon>
        <taxon>Glomerellaceae</taxon>
        <taxon>Colletotrichum</taxon>
        <taxon>Colletotrichum gloeosporioides species complex</taxon>
    </lineage>
</organism>
<feature type="active site" description="Proton donor" evidence="2">
    <location>
        <position position="50"/>
    </location>
</feature>
<proteinExistence type="predicted"/>
<dbReference type="SUPFAM" id="SSF51430">
    <property type="entry name" value="NAD(P)-linked oxidoreductase"/>
    <property type="match status" value="1"/>
</dbReference>
<dbReference type="EMBL" id="QPMT01000049">
    <property type="protein sequence ID" value="KAF4849397.1"/>
    <property type="molecule type" value="Genomic_DNA"/>
</dbReference>
<feature type="site" description="Lowers pKa of active site Tyr" evidence="4">
    <location>
        <position position="79"/>
    </location>
</feature>
<dbReference type="PIRSF" id="PIRSF000097">
    <property type="entry name" value="AKR"/>
    <property type="match status" value="1"/>
</dbReference>
<reference evidence="7" key="1">
    <citation type="submission" date="2019-06" db="EMBL/GenBank/DDBJ databases">
        <authorList>
            <person name="Gan P."/>
            <person name="Shirasu K."/>
        </authorList>
    </citation>
    <scope>NUCLEOTIDE SEQUENCE [LARGE SCALE GENOMIC DNA]</scope>
    <source>
        <strain evidence="7">CAD2</strain>
    </source>
</reference>
<evidence type="ECO:0000256" key="2">
    <source>
        <dbReference type="PIRSR" id="PIRSR000097-1"/>
    </source>
</evidence>
<feature type="domain" description="NADP-dependent oxidoreductase" evidence="6">
    <location>
        <begin position="246"/>
        <end position="295"/>
    </location>
</feature>
<dbReference type="CDD" id="cd19071">
    <property type="entry name" value="AKR_AKR1-5-like"/>
    <property type="match status" value="1"/>
</dbReference>
<sequence length="309" mass="34439">MDQTVRLRGTNIHLPRLGFGVYQLRAQDCADACLAALNCGYRQIDSAQLYGNEADVGRSLQQYLEQAKAQREGLFITTKVGRHEGSVEKTYRSILRSVRRIAGEDGYVDLFLVHRPIQRRQEVWVALERLLEEGKTRAIGVSNFRAEHLEEMKGYAKVWPPVVNQIEIHPWCQQRELVTYCQKNGILVQAYSPLARGQRMSDPALARVVARVRRRVLAGVTSDSETERAGPGAAGADGDGIGGRAVTEAQVLLRWSVQKGFVPLVKSGYPARIEENANVFSFELDEEEMQLLDDLDMGAQGALFPANVS</sequence>
<dbReference type="PRINTS" id="PR00069">
    <property type="entry name" value="ALDKETRDTASE"/>
</dbReference>
<dbReference type="GO" id="GO:0016491">
    <property type="term" value="F:oxidoreductase activity"/>
    <property type="evidence" value="ECO:0007669"/>
    <property type="project" value="UniProtKB-KW"/>
</dbReference>
<comment type="caution">
    <text evidence="7">The sequence shown here is derived from an EMBL/GenBank/DDBJ whole genome shotgun (WGS) entry which is preliminary data.</text>
</comment>
<dbReference type="InterPro" id="IPR018170">
    <property type="entry name" value="Aldo/ket_reductase_CS"/>
</dbReference>